<organism evidence="10 11">
    <name type="scientific">Novymonas esmeraldas</name>
    <dbReference type="NCBI Taxonomy" id="1808958"/>
    <lineage>
        <taxon>Eukaryota</taxon>
        <taxon>Discoba</taxon>
        <taxon>Euglenozoa</taxon>
        <taxon>Kinetoplastea</taxon>
        <taxon>Metakinetoplastina</taxon>
        <taxon>Trypanosomatida</taxon>
        <taxon>Trypanosomatidae</taxon>
        <taxon>Novymonas</taxon>
    </lineage>
</organism>
<keyword evidence="3" id="KW-0479">Metal-binding</keyword>
<dbReference type="FunFam" id="1.10.1370.30:FF:000003">
    <property type="entry name" value="Thermostable carboxypeptidase 1"/>
    <property type="match status" value="1"/>
</dbReference>
<keyword evidence="11" id="KW-1185">Reference proteome</keyword>
<evidence type="ECO:0000256" key="3">
    <source>
        <dbReference type="ARBA" id="ARBA00022723"/>
    </source>
</evidence>
<evidence type="ECO:0000256" key="9">
    <source>
        <dbReference type="PIRSR" id="PIRSR006615-2"/>
    </source>
</evidence>
<dbReference type="PIRSF" id="PIRSF006615">
    <property type="entry name" value="Zn_crbxpep_Taq"/>
    <property type="match status" value="1"/>
</dbReference>
<gene>
    <name evidence="10" type="ORF">NESM_000533600</name>
</gene>
<comment type="catalytic activity">
    <reaction evidence="6">
        <text>Release of a C-terminal amino acid with broad specificity, except for -Pro.</text>
        <dbReference type="EC" id="3.4.17.19"/>
    </reaction>
</comment>
<dbReference type="PRINTS" id="PR00998">
    <property type="entry name" value="CRBOXYPTASET"/>
</dbReference>
<evidence type="ECO:0000256" key="7">
    <source>
        <dbReference type="ARBA" id="ARBA00061580"/>
    </source>
</evidence>
<dbReference type="EMBL" id="JAECZO010000066">
    <property type="protein sequence ID" value="KAK7196003.1"/>
    <property type="molecule type" value="Genomic_DNA"/>
</dbReference>
<name>A0AAW0EPC4_9TRYP</name>
<evidence type="ECO:0000256" key="2">
    <source>
        <dbReference type="ARBA" id="ARBA00022670"/>
    </source>
</evidence>
<accession>A0AAW0EPC4</accession>
<evidence type="ECO:0000313" key="11">
    <source>
        <dbReference type="Proteomes" id="UP001430356"/>
    </source>
</evidence>
<keyword evidence="2" id="KW-0645">Protease</keyword>
<dbReference type="PANTHER" id="PTHR34217:SF1">
    <property type="entry name" value="CARBOXYPEPTIDASE 1"/>
    <property type="match status" value="1"/>
</dbReference>
<dbReference type="EC" id="3.4.17.19" evidence="8"/>
<dbReference type="GO" id="GO:0004181">
    <property type="term" value="F:metallocarboxypeptidase activity"/>
    <property type="evidence" value="ECO:0007669"/>
    <property type="project" value="InterPro"/>
</dbReference>
<evidence type="ECO:0000256" key="6">
    <source>
        <dbReference type="ARBA" id="ARBA00052755"/>
    </source>
</evidence>
<evidence type="ECO:0000256" key="1">
    <source>
        <dbReference type="ARBA" id="ARBA00022645"/>
    </source>
</evidence>
<dbReference type="GO" id="GO:0006508">
    <property type="term" value="P:proteolysis"/>
    <property type="evidence" value="ECO:0007669"/>
    <property type="project" value="UniProtKB-KW"/>
</dbReference>
<dbReference type="Pfam" id="PF02074">
    <property type="entry name" value="Peptidase_M32"/>
    <property type="match status" value="1"/>
</dbReference>
<proteinExistence type="inferred from homology"/>
<keyword evidence="4" id="KW-0378">Hydrolase</keyword>
<keyword evidence="5" id="KW-0482">Metalloprotease</keyword>
<dbReference type="SUPFAM" id="SSF55486">
    <property type="entry name" value="Metalloproteases ('zincins'), catalytic domain"/>
    <property type="match status" value="1"/>
</dbReference>
<keyword evidence="1 10" id="KW-0121">Carboxypeptidase</keyword>
<reference evidence="10 11" key="1">
    <citation type="journal article" date="2021" name="MBio">
        <title>A New Model Trypanosomatid, Novymonas esmeraldas: Genomic Perception of Its 'Candidatus Pandoraea novymonadis' Endosymbiont.</title>
        <authorList>
            <person name="Zakharova A."/>
            <person name="Saura A."/>
            <person name="Butenko A."/>
            <person name="Podesvova L."/>
            <person name="Warmusova S."/>
            <person name="Kostygov A.Y."/>
            <person name="Nenarokova A."/>
            <person name="Lukes J."/>
            <person name="Opperdoes F.R."/>
            <person name="Yurchenko V."/>
        </authorList>
    </citation>
    <scope>NUCLEOTIDE SEQUENCE [LARGE SCALE GENOMIC DNA]</scope>
    <source>
        <strain evidence="10 11">E262AT.01</strain>
    </source>
</reference>
<protein>
    <recommendedName>
        <fullName evidence="8">carboxypeptidase Taq</fullName>
        <ecNumber evidence="8">3.4.17.19</ecNumber>
    </recommendedName>
</protein>
<sequence length="504" mass="57667">MDAYEELRALFAKLYNFQHLLALGFWDGRTKMPPKGAVARGEAMAQLQQHVHELLVAPRTRVLLDTAKARLSELSPTDRANLREMEMRHAREAALPDDFVQRKARTVTASRAAWPACKARNDFAAFLPYLERNVAIAREEARHRAAATGEGLYESLFHMYEPGMSMETLNRAFDDVKTWLPELYKNVLESAKSSGAAATVPLQTPLPLAAQRALVEHFMRLWGFDFDAGRLDLSPHAFTGMAKEDSRITFNYELHDYAKALFATIHETGHSKYETNCGPMEMRGQPVCEGRSMTIHESQSRFAEVIIGCSAAFAEYMVPALREHLGDQPAFTVENVRRMNQAVTRDHIRVKADEVSYPLHILLRYEIERDLIEGRMEAAEVPRAWNEKMKAYFGLETEGRDNIGCLQDIHWSQAAFGYFPTYALGSMFAAQLMDTIKKELGEDTVDKCIRSGEMEPIFAKQKEKIWDQGCLYETEELMIKATGETLHTRYFREHLERRYLRHED</sequence>
<dbReference type="CDD" id="cd06460">
    <property type="entry name" value="M32_Taq"/>
    <property type="match status" value="1"/>
</dbReference>
<evidence type="ECO:0000256" key="5">
    <source>
        <dbReference type="ARBA" id="ARBA00023049"/>
    </source>
</evidence>
<dbReference type="PROSITE" id="PS52034">
    <property type="entry name" value="PEPTIDASE_M32"/>
    <property type="match status" value="1"/>
</dbReference>
<dbReference type="InterPro" id="IPR001333">
    <property type="entry name" value="Peptidase_M32_Taq"/>
</dbReference>
<dbReference type="AlphaFoldDB" id="A0AAW0EPC4"/>
<dbReference type="PANTHER" id="PTHR34217">
    <property type="entry name" value="METAL-DEPENDENT CARBOXYPEPTIDASE"/>
    <property type="match status" value="1"/>
</dbReference>
<feature type="active site" description="Proton donor/acceptor" evidence="9">
    <location>
        <position position="267"/>
    </location>
</feature>
<dbReference type="Proteomes" id="UP001430356">
    <property type="component" value="Unassembled WGS sequence"/>
</dbReference>
<comment type="similarity">
    <text evidence="7">Belongs to the peptidase M32 family.</text>
</comment>
<evidence type="ECO:0000313" key="10">
    <source>
        <dbReference type="EMBL" id="KAK7196003.1"/>
    </source>
</evidence>
<evidence type="ECO:0000256" key="8">
    <source>
        <dbReference type="ARBA" id="ARBA00066553"/>
    </source>
</evidence>
<dbReference type="Gene3D" id="1.10.1370.30">
    <property type="match status" value="1"/>
</dbReference>
<comment type="caution">
    <text evidence="10">The sequence shown here is derived from an EMBL/GenBank/DDBJ whole genome shotgun (WGS) entry which is preliminary data.</text>
</comment>
<dbReference type="GO" id="GO:0046914">
    <property type="term" value="F:transition metal ion binding"/>
    <property type="evidence" value="ECO:0007669"/>
    <property type="project" value="UniProtKB-ARBA"/>
</dbReference>
<evidence type="ECO:0000256" key="4">
    <source>
        <dbReference type="ARBA" id="ARBA00022801"/>
    </source>
</evidence>